<dbReference type="Proteomes" id="UP000243904">
    <property type="component" value="Chromosome I"/>
</dbReference>
<dbReference type="InterPro" id="IPR052514">
    <property type="entry name" value="SAM-dependent_MTase"/>
</dbReference>
<organism evidence="2 3">
    <name type="scientific">Bradyrhizobium canariense</name>
    <dbReference type="NCBI Taxonomy" id="255045"/>
    <lineage>
        <taxon>Bacteria</taxon>
        <taxon>Pseudomonadati</taxon>
        <taxon>Pseudomonadota</taxon>
        <taxon>Alphaproteobacteria</taxon>
        <taxon>Hyphomicrobiales</taxon>
        <taxon>Nitrobacteraceae</taxon>
        <taxon>Bradyrhizobium</taxon>
    </lineage>
</organism>
<dbReference type="NCBIfam" id="TIGR01444">
    <property type="entry name" value="fkbM_fam"/>
    <property type="match status" value="1"/>
</dbReference>
<evidence type="ECO:0000313" key="3">
    <source>
        <dbReference type="Proteomes" id="UP000243904"/>
    </source>
</evidence>
<dbReference type="PANTHER" id="PTHR34203:SF15">
    <property type="entry name" value="SLL1173 PROTEIN"/>
    <property type="match status" value="1"/>
</dbReference>
<evidence type="ECO:0000259" key="1">
    <source>
        <dbReference type="Pfam" id="PF05050"/>
    </source>
</evidence>
<dbReference type="InterPro" id="IPR006342">
    <property type="entry name" value="FkbM_mtfrase"/>
</dbReference>
<sequence>MGEISLRMVDGTHIVVPSSLEAFTTYVILEQEKWFEKETAFLSRWLKPGMTAIDIGANLGVYSLPMARLVGPKGQVFSYEPATATCRLLEISKAENGADNLHVIPAALSDGEREGHLVLGASSELHTLEGDGPGESVRITSLDAEEKARNWGAIDFIKIDAEGEEERILAGAGSFFSKRSPLVMFEVRAKSKQNDNLPAAFNALGFATYRLLPGAPVLVPAGAEELLDHYELNLFAAKPDRAAALAEQGLLIEAIPEWAPDDEIRAKALEFFKAQPFAPIFAALPGGGAALEPAYRDALAGYAMWRSRDLSLSERYAALRFAGDTLTALCDKQASLPRLSTLARITWEMGRRTISVKVLGIMADVLKRGTGRIMEPFWPANPRFDHVPPGANAVEWFVVAALEQFEQTAFQSSRFGSSGVDLDWLSKQPLASTEIERRRILQRALAGQKNDVPPRLLAPAPDHLNAEAWRGGLVPNTIVGR</sequence>
<protein>
    <submittedName>
        <fullName evidence="2">Methyltransferase, FkbM family</fullName>
    </submittedName>
</protein>
<reference evidence="3" key="1">
    <citation type="submission" date="2016-10" db="EMBL/GenBank/DDBJ databases">
        <authorList>
            <person name="Varghese N."/>
            <person name="Submissions S."/>
        </authorList>
    </citation>
    <scope>NUCLEOTIDE SEQUENCE [LARGE SCALE GENOMIC DNA]</scope>
    <source>
        <strain evidence="3">GAS369</strain>
    </source>
</reference>
<keyword evidence="3" id="KW-1185">Reference proteome</keyword>
<dbReference type="InterPro" id="IPR029063">
    <property type="entry name" value="SAM-dependent_MTases_sf"/>
</dbReference>
<keyword evidence="2" id="KW-0808">Transferase</keyword>
<dbReference type="EMBL" id="LT629750">
    <property type="protein sequence ID" value="SDS06177.1"/>
    <property type="molecule type" value="Genomic_DNA"/>
</dbReference>
<name>A0A1H1P4R2_9BRAD</name>
<dbReference type="AlphaFoldDB" id="A0A1H1P4R2"/>
<dbReference type="GO" id="GO:0032259">
    <property type="term" value="P:methylation"/>
    <property type="evidence" value="ECO:0007669"/>
    <property type="project" value="UniProtKB-KW"/>
</dbReference>
<dbReference type="Pfam" id="PF05050">
    <property type="entry name" value="Methyltransf_21"/>
    <property type="match status" value="1"/>
</dbReference>
<dbReference type="PANTHER" id="PTHR34203">
    <property type="entry name" value="METHYLTRANSFERASE, FKBM FAMILY PROTEIN"/>
    <property type="match status" value="1"/>
</dbReference>
<dbReference type="RefSeq" id="WP_146686416.1">
    <property type="nucleotide sequence ID" value="NZ_LT629750.1"/>
</dbReference>
<dbReference type="GO" id="GO:0008168">
    <property type="term" value="F:methyltransferase activity"/>
    <property type="evidence" value="ECO:0007669"/>
    <property type="project" value="UniProtKB-KW"/>
</dbReference>
<proteinExistence type="predicted"/>
<accession>A0A1H1P4R2</accession>
<keyword evidence="2" id="KW-0489">Methyltransferase</keyword>
<dbReference type="Gene3D" id="3.40.50.150">
    <property type="entry name" value="Vaccinia Virus protein VP39"/>
    <property type="match status" value="1"/>
</dbReference>
<gene>
    <name evidence="2" type="ORF">SAMN05444158_0878</name>
</gene>
<feature type="domain" description="Methyltransferase FkbM" evidence="1">
    <location>
        <begin position="54"/>
        <end position="197"/>
    </location>
</feature>
<dbReference type="SUPFAM" id="SSF53335">
    <property type="entry name" value="S-adenosyl-L-methionine-dependent methyltransferases"/>
    <property type="match status" value="1"/>
</dbReference>
<evidence type="ECO:0000313" key="2">
    <source>
        <dbReference type="EMBL" id="SDS06177.1"/>
    </source>
</evidence>